<dbReference type="HOGENOM" id="CLU_386457_0_0_1"/>
<sequence>MTSDPLLALGEHPFLLVLDQLPPHSFFTLQRVNRTWNAFLSEHAGLWAAVLRREGVDLDEWRRVLAESKERHRIASWEQQKREALLSEALAQIGYDVTDEDGEPLILGPEYHCNDPGPEAFMDTEFDSIAAEYRAAYKSHVTLQRAWKRRYNFETLVNTPSFRLRRIYVDGPYLYAISKAWTGQLPQDREDTEDLHVLDKYSGRLLLTLPGNRAHSAHAVGAGVQLTAVSEDDHNEAVHSAMPEPVGELSIFRTREAHTRAEELADLHSRPPPPAYRGSAMLEFVANTAELADCTTFTVTLKGEALACGAGAREVVLLHLDSGRVERWAHGLTSPRLFSVACDGRYVVLVCDMEAHIFTRNGVRVASFPDETEPLGDLVCEIGWPWPYAFKCERRPERSRDPAGPRAPPEFEHAETSMRCVVAYRPQSKKYAQLTGEFERWGFKPMFRGAGFGQHDLVLWGASGWALVVQNYRALFRSLTEVDESERASYIRERTVALCEPERLDCLVVNGQRILGARAAGTMWSFDLSTLPQLPCKLDPLPLPPLPEGHAVLLDMTLTPEHRGVWAGEYTNYDISCLAQMSARSSVALDARAAYMLDWDKGFPGGASVEYEQLFNGELESGTWPWPTRPAFGHVKIWTHRPHAANALWGLGYMFDPEDEDEGLDGLVQLFMEETDDGPDGLDEVVDVLLELDLSENELGVDSASEAGLYAASLD</sequence>
<dbReference type="InParanoid" id="K1VSU0"/>
<dbReference type="SUPFAM" id="SSF81383">
    <property type="entry name" value="F-box domain"/>
    <property type="match status" value="1"/>
</dbReference>
<protein>
    <recommendedName>
        <fullName evidence="3">F-box domain-containing protein</fullName>
    </recommendedName>
</protein>
<evidence type="ECO:0000313" key="1">
    <source>
        <dbReference type="EMBL" id="EKD02622.1"/>
    </source>
</evidence>
<accession>K1VSU0</accession>
<evidence type="ECO:0000313" key="2">
    <source>
        <dbReference type="Proteomes" id="UP000006757"/>
    </source>
</evidence>
<gene>
    <name evidence="1" type="ORF">A1Q2_03048</name>
</gene>
<name>K1VSU0_TRIAC</name>
<dbReference type="InterPro" id="IPR036047">
    <property type="entry name" value="F-box-like_dom_sf"/>
</dbReference>
<proteinExistence type="predicted"/>
<dbReference type="OrthoDB" id="10677647at2759"/>
<dbReference type="Proteomes" id="UP000006757">
    <property type="component" value="Unassembled WGS sequence"/>
</dbReference>
<organism evidence="1 2">
    <name type="scientific">Trichosporon asahii var. asahii (strain CBS 8904)</name>
    <name type="common">Yeast</name>
    <dbReference type="NCBI Taxonomy" id="1220162"/>
    <lineage>
        <taxon>Eukaryota</taxon>
        <taxon>Fungi</taxon>
        <taxon>Dikarya</taxon>
        <taxon>Basidiomycota</taxon>
        <taxon>Agaricomycotina</taxon>
        <taxon>Tremellomycetes</taxon>
        <taxon>Trichosporonales</taxon>
        <taxon>Trichosporonaceae</taxon>
        <taxon>Trichosporon</taxon>
    </lineage>
</organism>
<evidence type="ECO:0008006" key="3">
    <source>
        <dbReference type="Google" id="ProtNLM"/>
    </source>
</evidence>
<comment type="caution">
    <text evidence="1">The sequence shown here is derived from an EMBL/GenBank/DDBJ whole genome shotgun (WGS) entry which is preliminary data.</text>
</comment>
<reference evidence="1 2" key="1">
    <citation type="journal article" date="2012" name="Eukaryot. Cell">
        <title>Genome sequence of the Trichosporon asahii environmental strain CBS 8904.</title>
        <authorList>
            <person name="Yang R.Y."/>
            <person name="Li H.T."/>
            <person name="Zhu H."/>
            <person name="Zhou G.P."/>
            <person name="Wang M."/>
            <person name="Wang L."/>
        </authorList>
    </citation>
    <scope>NUCLEOTIDE SEQUENCE [LARGE SCALE GENOMIC DNA]</scope>
    <source>
        <strain evidence="1 2">CBS 8904</strain>
    </source>
</reference>
<dbReference type="AlphaFoldDB" id="K1VSU0"/>
<keyword evidence="2" id="KW-1185">Reference proteome</keyword>
<dbReference type="EMBL" id="AMBO01000278">
    <property type="protein sequence ID" value="EKD02622.1"/>
    <property type="molecule type" value="Genomic_DNA"/>
</dbReference>